<keyword evidence="3" id="KW-0520">NAD</keyword>
<keyword evidence="5" id="KW-1185">Reference proteome</keyword>
<dbReference type="InterPro" id="IPR005255">
    <property type="entry name" value="PdxA_fam"/>
</dbReference>
<reference evidence="4 5" key="1">
    <citation type="journal article" date="2020" name="Microorganisms">
        <title>Osmotic Adaptation and Compatible Solute Biosynthesis of Phototrophic Bacteria as Revealed from Genome Analyses.</title>
        <authorList>
            <person name="Imhoff J.F."/>
            <person name="Rahn T."/>
            <person name="Kunzel S."/>
            <person name="Keller A."/>
            <person name="Neulinger S.C."/>
        </authorList>
    </citation>
    <scope>NUCLEOTIDE SEQUENCE [LARGE SCALE GENOMIC DNA]</scope>
    <source>
        <strain evidence="4 5">DSM 15116</strain>
    </source>
</reference>
<dbReference type="PANTHER" id="PTHR30004">
    <property type="entry name" value="4-HYDROXYTHREONINE-4-PHOSPHATE DEHYDROGENASE"/>
    <property type="match status" value="1"/>
</dbReference>
<name>A0ABS1EAS0_9GAMM</name>
<dbReference type="NCBIfam" id="TIGR00557">
    <property type="entry name" value="pdxA"/>
    <property type="match status" value="1"/>
</dbReference>
<evidence type="ECO:0000256" key="3">
    <source>
        <dbReference type="ARBA" id="ARBA00023027"/>
    </source>
</evidence>
<sequence>VAQARDHGPGVLDPANAEAVVTSLRYAAELALEGTVDAVVTAPVHKGVINDAGFAFSGHTELLAELTGTATPVMMLVAGELRVALATTHLPLRAVPDALTEARLEAVATALHHDLVDKFAIAAPRILVTGLNPHAGEGGHLGREEIELIEPVLERLNAAGLQLAGPVPADTAFTPASLEGVDAVLAMYHDQGLPVLKYAGFGRAVNVTLGLPIVRTSVDHGTALELAGTGRADGGSLREAIDLAAELAIRRQHRCGPRSG</sequence>
<accession>A0ABS1EAS0</accession>
<evidence type="ECO:0000256" key="2">
    <source>
        <dbReference type="ARBA" id="ARBA00023002"/>
    </source>
</evidence>
<keyword evidence="2" id="KW-0560">Oxidoreductase</keyword>
<dbReference type="Proteomes" id="UP000738126">
    <property type="component" value="Unassembled WGS sequence"/>
</dbReference>
<organism evidence="4 5">
    <name type="scientific">Halorhodospira neutriphila</name>
    <dbReference type="NCBI Taxonomy" id="168379"/>
    <lineage>
        <taxon>Bacteria</taxon>
        <taxon>Pseudomonadati</taxon>
        <taxon>Pseudomonadota</taxon>
        <taxon>Gammaproteobacteria</taxon>
        <taxon>Chromatiales</taxon>
        <taxon>Ectothiorhodospiraceae</taxon>
        <taxon>Halorhodospira</taxon>
    </lineage>
</organism>
<dbReference type="RefSeq" id="WP_200259841.1">
    <property type="nucleotide sequence ID" value="NZ_NRSH01000104.1"/>
</dbReference>
<dbReference type="EMBL" id="NRSH01000104">
    <property type="protein sequence ID" value="MBK1727149.1"/>
    <property type="molecule type" value="Genomic_DNA"/>
</dbReference>
<evidence type="ECO:0000256" key="1">
    <source>
        <dbReference type="ARBA" id="ARBA00022723"/>
    </source>
</evidence>
<feature type="non-terminal residue" evidence="4">
    <location>
        <position position="1"/>
    </location>
</feature>
<dbReference type="Gene3D" id="3.40.718.10">
    <property type="entry name" value="Isopropylmalate Dehydrogenase"/>
    <property type="match status" value="1"/>
</dbReference>
<keyword evidence="1" id="KW-0479">Metal-binding</keyword>
<evidence type="ECO:0000313" key="4">
    <source>
        <dbReference type="EMBL" id="MBK1727149.1"/>
    </source>
</evidence>
<dbReference type="SUPFAM" id="SSF53659">
    <property type="entry name" value="Isocitrate/Isopropylmalate dehydrogenase-like"/>
    <property type="match status" value="1"/>
</dbReference>
<evidence type="ECO:0000313" key="5">
    <source>
        <dbReference type="Proteomes" id="UP000738126"/>
    </source>
</evidence>
<proteinExistence type="predicted"/>
<gene>
    <name evidence="4" type="primary">pdxA</name>
    <name evidence="4" type="ORF">CKO13_08975</name>
</gene>
<dbReference type="PANTHER" id="PTHR30004:SF5">
    <property type="entry name" value="4-HYDROXYTHREONINE-4-PHOSPHATE DEHYDROGENASE"/>
    <property type="match status" value="1"/>
</dbReference>
<dbReference type="Pfam" id="PF04166">
    <property type="entry name" value="PdxA"/>
    <property type="match status" value="1"/>
</dbReference>
<protein>
    <submittedName>
        <fullName evidence="4">4-hydroxythreonine-4-phosphate dehydrogenase PdxA</fullName>
    </submittedName>
</protein>
<comment type="caution">
    <text evidence="4">The sequence shown here is derived from an EMBL/GenBank/DDBJ whole genome shotgun (WGS) entry which is preliminary data.</text>
</comment>